<dbReference type="EMBL" id="AP026801">
    <property type="protein sequence ID" value="BDR56603.1"/>
    <property type="molecule type" value="Genomic_DNA"/>
</dbReference>
<reference evidence="10 11" key="1">
    <citation type="journal article" date="2023" name="Microbiol. Spectr.">
        <title>Symbiosis of Carpenter Bees with Uncharacterized Lactic Acid Bacteria Showing NAD Auxotrophy.</title>
        <authorList>
            <person name="Kawasaki S."/>
            <person name="Ozawa K."/>
            <person name="Mori T."/>
            <person name="Yamamoto A."/>
            <person name="Ito M."/>
            <person name="Ohkuma M."/>
            <person name="Sakamoto M."/>
            <person name="Matsutani M."/>
        </authorList>
    </citation>
    <scope>NUCLEOTIDE SEQUENCE [LARGE SCALE GENOMIC DNA]</scope>
    <source>
        <strain evidence="10 11">KimC2</strain>
    </source>
</reference>
<feature type="transmembrane region" description="Helical" evidence="8">
    <location>
        <begin position="95"/>
        <end position="117"/>
    </location>
</feature>
<feature type="transmembrane region" description="Helical" evidence="8">
    <location>
        <begin position="195"/>
        <end position="217"/>
    </location>
</feature>
<keyword evidence="11" id="KW-1185">Reference proteome</keyword>
<dbReference type="InterPro" id="IPR004841">
    <property type="entry name" value="AA-permease/SLC12A_dom"/>
</dbReference>
<feature type="transmembrane region" description="Helical" evidence="8">
    <location>
        <begin position="42"/>
        <end position="61"/>
    </location>
</feature>
<evidence type="ECO:0000256" key="1">
    <source>
        <dbReference type="ARBA" id="ARBA00004651"/>
    </source>
</evidence>
<dbReference type="PANTHER" id="PTHR43495:SF6">
    <property type="entry name" value="THREONINE_SERINE TRANSPORTER YBXG-RELATED"/>
    <property type="match status" value="1"/>
</dbReference>
<accession>A0AAU9DNS0</accession>
<dbReference type="KEGG" id="xak:KIMC2_11650"/>
<evidence type="ECO:0000256" key="3">
    <source>
        <dbReference type="ARBA" id="ARBA00022475"/>
    </source>
</evidence>
<evidence type="ECO:0000259" key="9">
    <source>
        <dbReference type="Pfam" id="PF00324"/>
    </source>
</evidence>
<feature type="transmembrane region" description="Helical" evidence="8">
    <location>
        <begin position="12"/>
        <end position="36"/>
    </location>
</feature>
<keyword evidence="6 8" id="KW-1133">Transmembrane helix</keyword>
<evidence type="ECO:0000256" key="5">
    <source>
        <dbReference type="ARBA" id="ARBA00022970"/>
    </source>
</evidence>
<gene>
    <name evidence="10" type="primary">proY</name>
    <name evidence="10" type="ORF">KIMC2_11650</name>
</gene>
<feature type="transmembrane region" description="Helical" evidence="8">
    <location>
        <begin position="123"/>
        <end position="144"/>
    </location>
</feature>
<evidence type="ECO:0000256" key="8">
    <source>
        <dbReference type="SAM" id="Phobius"/>
    </source>
</evidence>
<dbReference type="GO" id="GO:0005886">
    <property type="term" value="C:plasma membrane"/>
    <property type="evidence" value="ECO:0007669"/>
    <property type="project" value="UniProtKB-SubCell"/>
</dbReference>
<feature type="transmembrane region" description="Helical" evidence="8">
    <location>
        <begin position="329"/>
        <end position="351"/>
    </location>
</feature>
<dbReference type="GO" id="GO:0055085">
    <property type="term" value="P:transmembrane transport"/>
    <property type="evidence" value="ECO:0007669"/>
    <property type="project" value="InterPro"/>
</dbReference>
<dbReference type="Proteomes" id="UP001321804">
    <property type="component" value="Chromosome"/>
</dbReference>
<feature type="transmembrane region" description="Helical" evidence="8">
    <location>
        <begin position="363"/>
        <end position="387"/>
    </location>
</feature>
<dbReference type="GO" id="GO:0006865">
    <property type="term" value="P:amino acid transport"/>
    <property type="evidence" value="ECO:0007669"/>
    <property type="project" value="UniProtKB-KW"/>
</dbReference>
<proteinExistence type="predicted"/>
<dbReference type="Pfam" id="PF00324">
    <property type="entry name" value="AA_permease"/>
    <property type="match status" value="1"/>
</dbReference>
<feature type="domain" description="Amino acid permease/ SLC12A" evidence="9">
    <location>
        <begin position="15"/>
        <end position="450"/>
    </location>
</feature>
<feature type="transmembrane region" description="Helical" evidence="8">
    <location>
        <begin position="277"/>
        <end position="302"/>
    </location>
</feature>
<evidence type="ECO:0000256" key="4">
    <source>
        <dbReference type="ARBA" id="ARBA00022692"/>
    </source>
</evidence>
<dbReference type="RefSeq" id="WP_317694895.1">
    <property type="nucleotide sequence ID" value="NZ_AP026801.1"/>
</dbReference>
<feature type="transmembrane region" description="Helical" evidence="8">
    <location>
        <begin position="238"/>
        <end position="257"/>
    </location>
</feature>
<protein>
    <submittedName>
        <fullName evidence="10">Amino acid permease</fullName>
    </submittedName>
</protein>
<keyword evidence="7 8" id="KW-0472">Membrane</keyword>
<dbReference type="FunFam" id="1.20.1740.10:FF:000001">
    <property type="entry name" value="Amino acid permease"/>
    <property type="match status" value="1"/>
</dbReference>
<keyword evidence="3" id="KW-1003">Cell membrane</keyword>
<keyword evidence="5" id="KW-0029">Amino-acid transport</keyword>
<keyword evidence="2" id="KW-0813">Transport</keyword>
<dbReference type="AlphaFoldDB" id="A0AAU9DNS0"/>
<dbReference type="PIRSF" id="PIRSF006060">
    <property type="entry name" value="AA_transporter"/>
    <property type="match status" value="1"/>
</dbReference>
<sequence length="457" mass="50227">MEKRKLGSTLSSFQMQMIAIGGTIGVGLFMGSAAAIQWTGPSILLSYTFSGILIYIIMRALGEMMYLRPITGSFADFASDYIHPGAGFLTAWSNIFQWVMIGISEVIAIGQYLQYWWPNYPTWITSFIVVLILGLANLASVKIYGKLESLLSLIKVLTIIVMFILGLLVILFGLGNHGKPLGIGNLWKHGGFFTGGVKGFMFSLSMVIASYQGVEIVGITAGEADNAKDSVIKSIRSIVLKVMVLYVGAIFVILAIYPWNQMGNIGSPFVKTFAKVGITFAAGIINFVVLTAALSGCNSGVFSSSRMMYTLSENGYLPKSFNKVSKRKIPYWPVMAIILGILLGSLINYALPLFFKSAADMFVLVFGASVLPGMVPWFVILISHLGFIKRHEEELVDHPFRLPGAPWINYVALVLLVAIVIFMFFNPETRASIMIGLGFEILMIVIYLIKYRKSDAK</sequence>
<organism evidence="10 11">
    <name type="scientific">Xylocopilactobacillus apis</name>
    <dbReference type="NCBI Taxonomy" id="2932183"/>
    <lineage>
        <taxon>Bacteria</taxon>
        <taxon>Bacillati</taxon>
        <taxon>Bacillota</taxon>
        <taxon>Bacilli</taxon>
        <taxon>Lactobacillales</taxon>
        <taxon>Lactobacillaceae</taxon>
        <taxon>Xylocopilactobacillus</taxon>
    </lineage>
</organism>
<name>A0AAU9DNS0_9LACO</name>
<evidence type="ECO:0000256" key="7">
    <source>
        <dbReference type="ARBA" id="ARBA00023136"/>
    </source>
</evidence>
<evidence type="ECO:0000256" key="6">
    <source>
        <dbReference type="ARBA" id="ARBA00022989"/>
    </source>
</evidence>
<evidence type="ECO:0000256" key="2">
    <source>
        <dbReference type="ARBA" id="ARBA00022448"/>
    </source>
</evidence>
<evidence type="ECO:0000313" key="11">
    <source>
        <dbReference type="Proteomes" id="UP001321804"/>
    </source>
</evidence>
<feature type="transmembrane region" description="Helical" evidence="8">
    <location>
        <begin position="431"/>
        <end position="449"/>
    </location>
</feature>
<keyword evidence="4 8" id="KW-0812">Transmembrane</keyword>
<feature type="transmembrane region" description="Helical" evidence="8">
    <location>
        <begin position="156"/>
        <end position="175"/>
    </location>
</feature>
<comment type="subcellular location">
    <subcellularLocation>
        <location evidence="1">Cell membrane</location>
        <topology evidence="1">Multi-pass membrane protein</topology>
    </subcellularLocation>
</comment>
<evidence type="ECO:0000313" key="10">
    <source>
        <dbReference type="EMBL" id="BDR56603.1"/>
    </source>
</evidence>
<dbReference type="PANTHER" id="PTHR43495">
    <property type="entry name" value="GABA PERMEASE"/>
    <property type="match status" value="1"/>
</dbReference>
<dbReference type="PROSITE" id="PS00218">
    <property type="entry name" value="AMINO_ACID_PERMEASE_1"/>
    <property type="match status" value="1"/>
</dbReference>
<dbReference type="Gene3D" id="1.20.1740.10">
    <property type="entry name" value="Amino acid/polyamine transporter I"/>
    <property type="match status" value="1"/>
</dbReference>
<feature type="transmembrane region" description="Helical" evidence="8">
    <location>
        <begin position="407"/>
        <end position="425"/>
    </location>
</feature>
<dbReference type="InterPro" id="IPR004840">
    <property type="entry name" value="Amino_acid_permease_CS"/>
</dbReference>